<keyword evidence="2" id="KW-0732">Signal</keyword>
<feature type="chain" id="PRO_5021876245" evidence="2">
    <location>
        <begin position="24"/>
        <end position="205"/>
    </location>
</feature>
<dbReference type="EMBL" id="VFPH01000001">
    <property type="protein sequence ID" value="TQM45505.1"/>
    <property type="molecule type" value="Genomic_DNA"/>
</dbReference>
<comment type="caution">
    <text evidence="4">The sequence shown here is derived from an EMBL/GenBank/DDBJ whole genome shotgun (WGS) entry which is preliminary data.</text>
</comment>
<dbReference type="Pfam" id="PF14016">
    <property type="entry name" value="DUF4232"/>
    <property type="match status" value="1"/>
</dbReference>
<dbReference type="PROSITE" id="PS51257">
    <property type="entry name" value="PROKAR_LIPOPROTEIN"/>
    <property type="match status" value="1"/>
</dbReference>
<feature type="compositionally biased region" description="Low complexity" evidence="1">
    <location>
        <begin position="37"/>
        <end position="59"/>
    </location>
</feature>
<gene>
    <name evidence="4" type="ORF">FB388_2905</name>
</gene>
<proteinExistence type="predicted"/>
<evidence type="ECO:0000313" key="4">
    <source>
        <dbReference type="EMBL" id="TQM45505.1"/>
    </source>
</evidence>
<feature type="region of interest" description="Disordered" evidence="1">
    <location>
        <begin position="186"/>
        <end position="205"/>
    </location>
</feature>
<organism evidence="4 5">
    <name type="scientific">Pseudonocardia cypriaca</name>
    <dbReference type="NCBI Taxonomy" id="882449"/>
    <lineage>
        <taxon>Bacteria</taxon>
        <taxon>Bacillati</taxon>
        <taxon>Actinomycetota</taxon>
        <taxon>Actinomycetes</taxon>
        <taxon>Pseudonocardiales</taxon>
        <taxon>Pseudonocardiaceae</taxon>
        <taxon>Pseudonocardia</taxon>
    </lineage>
</organism>
<name>A0A543GHG2_9PSEU</name>
<feature type="domain" description="DUF4232" evidence="3">
    <location>
        <begin position="70"/>
        <end position="203"/>
    </location>
</feature>
<dbReference type="InterPro" id="IPR025326">
    <property type="entry name" value="DUF4232"/>
</dbReference>
<accession>A0A543GHG2</accession>
<dbReference type="RefSeq" id="WP_246121920.1">
    <property type="nucleotide sequence ID" value="NZ_VFPH01000001.1"/>
</dbReference>
<reference evidence="4 5" key="1">
    <citation type="submission" date="2019-06" db="EMBL/GenBank/DDBJ databases">
        <title>Sequencing the genomes of 1000 actinobacteria strains.</title>
        <authorList>
            <person name="Klenk H.-P."/>
        </authorList>
    </citation>
    <scope>NUCLEOTIDE SEQUENCE [LARGE SCALE GENOMIC DNA]</scope>
    <source>
        <strain evidence="4 5">DSM 45511</strain>
    </source>
</reference>
<feature type="signal peptide" evidence="2">
    <location>
        <begin position="1"/>
        <end position="23"/>
    </location>
</feature>
<evidence type="ECO:0000259" key="3">
    <source>
        <dbReference type="Pfam" id="PF14016"/>
    </source>
</evidence>
<protein>
    <submittedName>
        <fullName evidence="4">Uncharacterized protein DUF4232</fullName>
    </submittedName>
</protein>
<keyword evidence="5" id="KW-1185">Reference proteome</keyword>
<dbReference type="AlphaFoldDB" id="A0A543GHG2"/>
<evidence type="ECO:0000256" key="1">
    <source>
        <dbReference type="SAM" id="MobiDB-lite"/>
    </source>
</evidence>
<dbReference type="Proteomes" id="UP000319818">
    <property type="component" value="Unassembled WGS sequence"/>
</dbReference>
<evidence type="ECO:0000256" key="2">
    <source>
        <dbReference type="SAM" id="SignalP"/>
    </source>
</evidence>
<feature type="region of interest" description="Disordered" evidence="1">
    <location>
        <begin position="29"/>
        <end position="68"/>
    </location>
</feature>
<feature type="compositionally biased region" description="Polar residues" evidence="1">
    <location>
        <begin position="187"/>
        <end position="205"/>
    </location>
</feature>
<sequence>MSWTRTAAAGVVAGVLMGVTACAGLPPATPQAPVSPPASGSAATTATAPTAGTRAITPTEEADGGGLSRCTTRELSVALGEGDAAAGSVYRPLIFSNTGSRTCELRGFPGVSYVAGDDGHQVGPAAAMSGERGAQVPIAPGATARAQLQLVNVQNYDPAACHPVPVRGLRVYPPGDTAALFVPTEGTGCSATPPGNQLSVQTITP</sequence>
<evidence type="ECO:0000313" key="5">
    <source>
        <dbReference type="Proteomes" id="UP000319818"/>
    </source>
</evidence>